<dbReference type="EMBL" id="CAHR02000063">
    <property type="protein sequence ID" value="CCG81942.1"/>
    <property type="molecule type" value="Genomic_DNA"/>
</dbReference>
<evidence type="ECO:0000313" key="7">
    <source>
        <dbReference type="EMBL" id="CCG81942.1"/>
    </source>
</evidence>
<dbReference type="VEuPathDB" id="FungiDB:TAPDE_001837"/>
<reference evidence="7 8" key="1">
    <citation type="journal article" date="2013" name="MBio">
        <title>Genome sequencing of the plant pathogen Taphrina deformans, the causal agent of peach leaf curl.</title>
        <authorList>
            <person name="Cisse O.H."/>
            <person name="Almeida J.M.G.C.F."/>
            <person name="Fonseca A."/>
            <person name="Kumar A.A."/>
            <person name="Salojaervi J."/>
            <person name="Overmyer K."/>
            <person name="Hauser P.M."/>
            <person name="Pagni M."/>
        </authorList>
    </citation>
    <scope>NUCLEOTIDE SEQUENCE [LARGE SCALE GENOMIC DNA]</scope>
    <source>
        <strain evidence="8">PYCC 5710 / ATCC 11124 / CBS 356.35 / IMI 108563 / JCM 9778 / NBRC 8474</strain>
    </source>
</reference>
<dbReference type="PANTHER" id="PTHR16631:SF13">
    <property type="entry name" value="GLUCAN ENDO-1,3-BETA-GLUCOSIDASE EGLC-RELATED"/>
    <property type="match status" value="1"/>
</dbReference>
<keyword evidence="6" id="KW-0732">Signal</keyword>
<dbReference type="AlphaFoldDB" id="R4XF03"/>
<sequence>MINVLLPILLPSLANALPAPVPDAQPTLFTFTYAGNLVTATWTGTGAATAPAACPTQTFTYNGAAITVPYTGPAAATPAATTPAAGNVAPAPSATTSTTPAVAAATTAAASPAASSGVAKGFNYGSTGANGAPLAESDFLASFNAAKNLPGTSGFTSARLYTMIQAGTQNTPISAIPAAIASKTTLLLGLWASAGQANIDNEIAALKTAISQYGTAFTDLITGISVGSEDLYRDSPTGIENKSGVGAGPAEVASYIRQVKAAIVGTAAAGKLVGHVDAYPTWNNASVADVIAASDFIGLDAYPYFQFQMPNSIEQAADLFKTAYAATQSAAGGKPVWITETGFPTSGATSGNAVPSTANAKTYWDQIGCGFAFDKINTYWYTLNDQGASPAFGVDNGGTPAFDLSCPAA</sequence>
<dbReference type="eggNOG" id="ENOG502SI3D">
    <property type="taxonomic scope" value="Eukaryota"/>
</dbReference>
<dbReference type="GO" id="GO:0005576">
    <property type="term" value="C:extracellular region"/>
    <property type="evidence" value="ECO:0007669"/>
    <property type="project" value="TreeGrafter"/>
</dbReference>
<gene>
    <name evidence="7" type="ORF">TAPDE_001837</name>
</gene>
<dbReference type="InterPro" id="IPR050732">
    <property type="entry name" value="Beta-glucan_modifiers"/>
</dbReference>
<evidence type="ECO:0000256" key="2">
    <source>
        <dbReference type="ARBA" id="ARBA00004196"/>
    </source>
</evidence>
<keyword evidence="8" id="KW-1185">Reference proteome</keyword>
<comment type="caution">
    <text evidence="7">The sequence shown here is derived from an EMBL/GenBank/DDBJ whole genome shotgun (WGS) entry which is preliminary data.</text>
</comment>
<comment type="subcellular location">
    <subcellularLocation>
        <location evidence="2">Cell envelope</location>
    </subcellularLocation>
</comment>
<feature type="chain" id="PRO_5004373313" description="glucan endo-1,3-beta-D-glucosidase" evidence="6">
    <location>
        <begin position="17"/>
        <end position="409"/>
    </location>
</feature>
<dbReference type="GO" id="GO:0009277">
    <property type="term" value="C:fungal-type cell wall"/>
    <property type="evidence" value="ECO:0007669"/>
    <property type="project" value="TreeGrafter"/>
</dbReference>
<dbReference type="SUPFAM" id="SSF51445">
    <property type="entry name" value="(Trans)glycosidases"/>
    <property type="match status" value="1"/>
</dbReference>
<proteinExistence type="inferred from homology"/>
<evidence type="ECO:0000256" key="5">
    <source>
        <dbReference type="ARBA" id="ARBA00022801"/>
    </source>
</evidence>
<protein>
    <recommendedName>
        <fullName evidence="4">glucan endo-1,3-beta-D-glucosidase</fullName>
        <ecNumber evidence="4">3.2.1.39</ecNumber>
    </recommendedName>
</protein>
<evidence type="ECO:0000313" key="8">
    <source>
        <dbReference type="Proteomes" id="UP000013776"/>
    </source>
</evidence>
<evidence type="ECO:0000256" key="1">
    <source>
        <dbReference type="ARBA" id="ARBA00000382"/>
    </source>
</evidence>
<keyword evidence="5" id="KW-0378">Hydrolase</keyword>
<dbReference type="InterPro" id="IPR017853">
    <property type="entry name" value="GH"/>
</dbReference>
<dbReference type="GO" id="GO:0071555">
    <property type="term" value="P:cell wall organization"/>
    <property type="evidence" value="ECO:0007669"/>
    <property type="project" value="TreeGrafter"/>
</dbReference>
<evidence type="ECO:0000256" key="4">
    <source>
        <dbReference type="ARBA" id="ARBA00012780"/>
    </source>
</evidence>
<dbReference type="GO" id="GO:0042973">
    <property type="term" value="F:glucan endo-1,3-beta-D-glucosidase activity"/>
    <property type="evidence" value="ECO:0007669"/>
    <property type="project" value="UniProtKB-EC"/>
</dbReference>
<dbReference type="Gene3D" id="3.20.20.80">
    <property type="entry name" value="Glycosidases"/>
    <property type="match status" value="1"/>
</dbReference>
<feature type="signal peptide" evidence="6">
    <location>
        <begin position="1"/>
        <end position="16"/>
    </location>
</feature>
<dbReference type="STRING" id="1097556.R4XF03"/>
<name>R4XF03_TAPDE</name>
<evidence type="ECO:0000256" key="3">
    <source>
        <dbReference type="ARBA" id="ARBA00008773"/>
    </source>
</evidence>
<accession>R4XF03</accession>
<dbReference type="Proteomes" id="UP000013776">
    <property type="component" value="Unassembled WGS sequence"/>
</dbReference>
<organism evidence="7 8">
    <name type="scientific">Taphrina deformans (strain PYCC 5710 / ATCC 11124 / CBS 356.35 / IMI 108563 / JCM 9778 / NBRC 8474)</name>
    <name type="common">Peach leaf curl fungus</name>
    <name type="synonym">Lalaria deformans</name>
    <dbReference type="NCBI Taxonomy" id="1097556"/>
    <lineage>
        <taxon>Eukaryota</taxon>
        <taxon>Fungi</taxon>
        <taxon>Dikarya</taxon>
        <taxon>Ascomycota</taxon>
        <taxon>Taphrinomycotina</taxon>
        <taxon>Taphrinomycetes</taxon>
        <taxon>Taphrinales</taxon>
        <taxon>Taphrinaceae</taxon>
        <taxon>Taphrina</taxon>
    </lineage>
</organism>
<dbReference type="PANTHER" id="PTHR16631">
    <property type="entry name" value="GLUCAN 1,3-BETA-GLUCOSIDASE"/>
    <property type="match status" value="1"/>
</dbReference>
<evidence type="ECO:0000256" key="6">
    <source>
        <dbReference type="SAM" id="SignalP"/>
    </source>
</evidence>
<dbReference type="GO" id="GO:0009986">
    <property type="term" value="C:cell surface"/>
    <property type="evidence" value="ECO:0007669"/>
    <property type="project" value="TreeGrafter"/>
</dbReference>
<dbReference type="OrthoDB" id="77201at2759"/>
<dbReference type="EC" id="3.2.1.39" evidence="4"/>
<comment type="similarity">
    <text evidence="3">Belongs to the glycosyl hydrolase 17 family.</text>
</comment>
<comment type="catalytic activity">
    <reaction evidence="1">
        <text>Hydrolysis of (1-&gt;3)-beta-D-glucosidic linkages in (1-&gt;3)-beta-D-glucans.</text>
        <dbReference type="EC" id="3.2.1.39"/>
    </reaction>
</comment>